<dbReference type="Pfam" id="PF19319">
    <property type="entry name" value="DUF5919"/>
    <property type="match status" value="1"/>
</dbReference>
<evidence type="ECO:0000313" key="3">
    <source>
        <dbReference type="Proteomes" id="UP000319927"/>
    </source>
</evidence>
<sequence>MTTECTFAVTALHLPALGCPMTDLDVIEGGTMTTVHRWTGRETRALRQALRMSIRDFSAHLGVAERTVSKWEAGQDGVRPRPEMQAALDTALGKASTDVRDRFVAALHVGEALPPAGATRSDLGAVARQRVGAVRAAAGLTPDSFADVLASPLGWRPSAEAVLRWETSETPPGNVMLALEALGQGPVPPSSDGLAGLTAVYPSRSQLSARLPADQILDGAQDIRAVGLSLNMLCQDYADRRWNGLLESGAHVRCLFLDPAGSAIQAREVEEGFAPGQLSALTKLNVETLLRVRDRLPADLRDSMGLATYDETLRFNIVLVDDLCVAQPYLTESRGVDSPAFVIRRDPQGTGLYPVFEQVFESQWQRGRRL</sequence>
<dbReference type="AlphaFoldDB" id="A0A561WCE9"/>
<dbReference type="CDD" id="cd00093">
    <property type="entry name" value="HTH_XRE"/>
    <property type="match status" value="1"/>
</dbReference>
<dbReference type="SMART" id="SM00530">
    <property type="entry name" value="HTH_XRE"/>
    <property type="match status" value="1"/>
</dbReference>
<organism evidence="2 3">
    <name type="scientific">Micromonospora palomenae</name>
    <dbReference type="NCBI Taxonomy" id="1461247"/>
    <lineage>
        <taxon>Bacteria</taxon>
        <taxon>Bacillati</taxon>
        <taxon>Actinomycetota</taxon>
        <taxon>Actinomycetes</taxon>
        <taxon>Micromonosporales</taxon>
        <taxon>Micromonosporaceae</taxon>
        <taxon>Micromonospora</taxon>
    </lineage>
</organism>
<reference evidence="2 3" key="1">
    <citation type="submission" date="2019-06" db="EMBL/GenBank/DDBJ databases">
        <title>Sequencing the genomes of 1000 actinobacteria strains.</title>
        <authorList>
            <person name="Klenk H.-P."/>
        </authorList>
    </citation>
    <scope>NUCLEOTIDE SEQUENCE [LARGE SCALE GENOMIC DNA]</scope>
    <source>
        <strain evidence="2 3">DSM 102131</strain>
    </source>
</reference>
<dbReference type="EMBL" id="VIXA01000002">
    <property type="protein sequence ID" value="TWG21525.1"/>
    <property type="molecule type" value="Genomic_DNA"/>
</dbReference>
<dbReference type="Pfam" id="PF13560">
    <property type="entry name" value="HTH_31"/>
    <property type="match status" value="1"/>
</dbReference>
<evidence type="ECO:0000313" key="2">
    <source>
        <dbReference type="EMBL" id="TWG21525.1"/>
    </source>
</evidence>
<evidence type="ECO:0000259" key="1">
    <source>
        <dbReference type="PROSITE" id="PS50943"/>
    </source>
</evidence>
<dbReference type="SUPFAM" id="SSF47413">
    <property type="entry name" value="lambda repressor-like DNA-binding domains"/>
    <property type="match status" value="1"/>
</dbReference>
<dbReference type="InterPro" id="IPR001387">
    <property type="entry name" value="Cro/C1-type_HTH"/>
</dbReference>
<accession>A0A561WCE9</accession>
<feature type="domain" description="HTH cro/C1-type" evidence="1">
    <location>
        <begin position="44"/>
        <end position="99"/>
    </location>
</feature>
<keyword evidence="3" id="KW-1185">Reference proteome</keyword>
<comment type="caution">
    <text evidence="2">The sequence shown here is derived from an EMBL/GenBank/DDBJ whole genome shotgun (WGS) entry which is preliminary data.</text>
</comment>
<protein>
    <submittedName>
        <fullName evidence="2">Helix-turn-helix protein</fullName>
    </submittedName>
</protein>
<dbReference type="Gene3D" id="1.10.260.40">
    <property type="entry name" value="lambda repressor-like DNA-binding domains"/>
    <property type="match status" value="1"/>
</dbReference>
<dbReference type="Proteomes" id="UP000319927">
    <property type="component" value="Unassembled WGS sequence"/>
</dbReference>
<dbReference type="GO" id="GO:0003677">
    <property type="term" value="F:DNA binding"/>
    <property type="evidence" value="ECO:0007669"/>
    <property type="project" value="InterPro"/>
</dbReference>
<dbReference type="InterPro" id="IPR010982">
    <property type="entry name" value="Lambda_DNA-bd_dom_sf"/>
</dbReference>
<proteinExistence type="predicted"/>
<dbReference type="PROSITE" id="PS50943">
    <property type="entry name" value="HTH_CROC1"/>
    <property type="match status" value="1"/>
</dbReference>
<dbReference type="InterPro" id="IPR045697">
    <property type="entry name" value="DUF5919"/>
</dbReference>
<name>A0A561WCE9_9ACTN</name>
<gene>
    <name evidence="2" type="ORF">FHX75_1238</name>
</gene>